<comment type="caution">
    <text evidence="1">The sequence shown here is derived from an EMBL/GenBank/DDBJ whole genome shotgun (WGS) entry which is preliminary data.</text>
</comment>
<protein>
    <submittedName>
        <fullName evidence="1">Uncharacterized protein</fullName>
    </submittedName>
</protein>
<dbReference type="AlphaFoldDB" id="S3W3J2"/>
<keyword evidence="2" id="KW-1185">Reference proteome</keyword>
<name>S3W3J2_9LEPT</name>
<accession>S3W3J2</accession>
<proteinExistence type="predicted"/>
<dbReference type="STRING" id="1193011.LEP1GSC058_1521"/>
<evidence type="ECO:0000313" key="1">
    <source>
        <dbReference type="EMBL" id="EPG74867.1"/>
    </source>
</evidence>
<sequence length="40" mass="4431">MIGKFFGPNGWQSQPILASLTREFGLPLDPAPSFWSHGSR</sequence>
<organism evidence="1 2">
    <name type="scientific">Leptospira fainei serovar Hurstbridge str. BUT 6</name>
    <dbReference type="NCBI Taxonomy" id="1193011"/>
    <lineage>
        <taxon>Bacteria</taxon>
        <taxon>Pseudomonadati</taxon>
        <taxon>Spirochaetota</taxon>
        <taxon>Spirochaetia</taxon>
        <taxon>Leptospirales</taxon>
        <taxon>Leptospiraceae</taxon>
        <taxon>Leptospira</taxon>
    </lineage>
</organism>
<dbReference type="Proteomes" id="UP000014540">
    <property type="component" value="Unassembled WGS sequence"/>
</dbReference>
<evidence type="ECO:0000313" key="2">
    <source>
        <dbReference type="Proteomes" id="UP000014540"/>
    </source>
</evidence>
<gene>
    <name evidence="1" type="ORF">LEP1GSC058_1521</name>
</gene>
<dbReference type="EMBL" id="AKWZ02000006">
    <property type="protein sequence ID" value="EPG74867.1"/>
    <property type="molecule type" value="Genomic_DNA"/>
</dbReference>
<reference evidence="1" key="1">
    <citation type="submission" date="2013-04" db="EMBL/GenBank/DDBJ databases">
        <authorList>
            <person name="Harkins D.M."/>
            <person name="Durkin A.S."/>
            <person name="Selengut J.D."/>
            <person name="Sanka R."/>
            <person name="DePew J."/>
            <person name="Purushe J."/>
            <person name="Ahmed A."/>
            <person name="van der Linden H."/>
            <person name="Goris M.G.A."/>
            <person name="Hartskeerl R.A."/>
            <person name="Vinetz J.M."/>
            <person name="Sutton G.G."/>
            <person name="Nelson W.C."/>
            <person name="Fouts D.E."/>
        </authorList>
    </citation>
    <scope>NUCLEOTIDE SEQUENCE [LARGE SCALE GENOMIC DNA]</scope>
    <source>
        <strain evidence="1">BUT 6</strain>
    </source>
</reference>